<evidence type="ECO:0000256" key="4">
    <source>
        <dbReference type="PROSITE-ProRule" id="PRU00221"/>
    </source>
</evidence>
<comment type="caution">
    <text evidence="6">The sequence shown here is derived from an EMBL/GenBank/DDBJ whole genome shotgun (WGS) entry which is preliminary data.</text>
</comment>
<proteinExistence type="inferred from homology"/>
<feature type="compositionally biased region" description="Low complexity" evidence="5">
    <location>
        <begin position="211"/>
        <end position="234"/>
    </location>
</feature>
<dbReference type="InterPro" id="IPR001680">
    <property type="entry name" value="WD40_rpt"/>
</dbReference>
<feature type="repeat" description="WD" evidence="4">
    <location>
        <begin position="244"/>
        <end position="286"/>
    </location>
</feature>
<dbReference type="PANTHER" id="PTHR11227">
    <property type="entry name" value="WD-REPEAT PROTEIN INTERACTING WITH PHOSPHOINOSIDES WIPI -RELATED"/>
    <property type="match status" value="1"/>
</dbReference>
<dbReference type="InterPro" id="IPR015943">
    <property type="entry name" value="WD40/YVTN_repeat-like_dom_sf"/>
</dbReference>
<evidence type="ECO:0000256" key="2">
    <source>
        <dbReference type="ARBA" id="ARBA00022737"/>
    </source>
</evidence>
<evidence type="ECO:0000256" key="3">
    <source>
        <dbReference type="ARBA" id="ARBA00025740"/>
    </source>
</evidence>
<evidence type="ECO:0000256" key="1">
    <source>
        <dbReference type="ARBA" id="ARBA00022574"/>
    </source>
</evidence>
<dbReference type="PROSITE" id="PS50082">
    <property type="entry name" value="WD_REPEATS_2"/>
    <property type="match status" value="1"/>
</dbReference>
<dbReference type="SUPFAM" id="SSF50978">
    <property type="entry name" value="WD40 repeat-like"/>
    <property type="match status" value="1"/>
</dbReference>
<evidence type="ECO:0000256" key="5">
    <source>
        <dbReference type="SAM" id="MobiDB-lite"/>
    </source>
</evidence>
<dbReference type="EMBL" id="SNRW01000132">
    <property type="protein sequence ID" value="KAA6403163.1"/>
    <property type="molecule type" value="Genomic_DNA"/>
</dbReference>
<dbReference type="Gene3D" id="2.130.10.10">
    <property type="entry name" value="YVTN repeat-like/Quinoprotein amine dehydrogenase"/>
    <property type="match status" value="1"/>
</dbReference>
<gene>
    <name evidence="6" type="ORF">EZS28_001317</name>
</gene>
<evidence type="ECO:0000313" key="6">
    <source>
        <dbReference type="EMBL" id="KAA6403163.1"/>
    </source>
</evidence>
<sequence>MQVREKDKSITFMSFNQTNTCLIVGTKAGFKLFRTQPFEHCTQGFLDYPIHICEMFFSTSLLAVVCASDDPKEENFSKKVLYLYNTKIDHVICLLRFAEDIHSVILNQQSLIVVLRTSIVIYTLEKIEPICTLDIYFNQTSITPEIPAPGSPSFRPNIAALCPNKSLLAYPCDLTRGNVCLAWFGGDSGGPDKDLTSSDGSSVGLGGIGSQSGPVQSGQGPQQSSQQGASSGSGDSQFGNYHILEAHDHPVCALAFRKDGKWLATASARGTCIRVWDTTTKQKVMEFKRSHIGKPALIRSLCFSEDGQLLVVSSSSTTIHVFAVTGEHKSDTSFACIYLKEVGITENYNISSFGQNQNIIQVAFADGMYYHFQLPDPTSSSKKCVKVEMYNLLKATI</sequence>
<keyword evidence="2" id="KW-0677">Repeat</keyword>
<dbReference type="Proteomes" id="UP000324800">
    <property type="component" value="Unassembled WGS sequence"/>
</dbReference>
<reference evidence="6 7" key="1">
    <citation type="submission" date="2019-03" db="EMBL/GenBank/DDBJ databases">
        <title>Single cell metagenomics reveals metabolic interactions within the superorganism composed of flagellate Streblomastix strix and complex community of Bacteroidetes bacteria on its surface.</title>
        <authorList>
            <person name="Treitli S.C."/>
            <person name="Kolisko M."/>
            <person name="Husnik F."/>
            <person name="Keeling P."/>
            <person name="Hampl V."/>
        </authorList>
    </citation>
    <scope>NUCLEOTIDE SEQUENCE [LARGE SCALE GENOMIC DNA]</scope>
    <source>
        <strain evidence="6">ST1C</strain>
    </source>
</reference>
<evidence type="ECO:0000313" key="7">
    <source>
        <dbReference type="Proteomes" id="UP000324800"/>
    </source>
</evidence>
<dbReference type="Pfam" id="PF21032">
    <property type="entry name" value="PROPPIN"/>
    <property type="match status" value="2"/>
</dbReference>
<dbReference type="InterPro" id="IPR036322">
    <property type="entry name" value="WD40_repeat_dom_sf"/>
</dbReference>
<feature type="region of interest" description="Disordered" evidence="5">
    <location>
        <begin position="192"/>
        <end position="234"/>
    </location>
</feature>
<organism evidence="6 7">
    <name type="scientific">Streblomastix strix</name>
    <dbReference type="NCBI Taxonomy" id="222440"/>
    <lineage>
        <taxon>Eukaryota</taxon>
        <taxon>Metamonada</taxon>
        <taxon>Preaxostyla</taxon>
        <taxon>Oxymonadida</taxon>
        <taxon>Streblomastigidae</taxon>
        <taxon>Streblomastix</taxon>
    </lineage>
</organism>
<dbReference type="GO" id="GO:0005737">
    <property type="term" value="C:cytoplasm"/>
    <property type="evidence" value="ECO:0007669"/>
    <property type="project" value="UniProtKB-ARBA"/>
</dbReference>
<dbReference type="OrthoDB" id="1667587at2759"/>
<comment type="similarity">
    <text evidence="3">Belongs to the WD repeat PROPPIN family.</text>
</comment>
<dbReference type="InterPro" id="IPR048720">
    <property type="entry name" value="PROPPIN"/>
</dbReference>
<dbReference type="AlphaFoldDB" id="A0A5J4X810"/>
<protein>
    <submittedName>
        <fullName evidence="6">Putative WD repeat domain phosphoinositide-interacting protein 2</fullName>
    </submittedName>
</protein>
<accession>A0A5J4X810</accession>
<dbReference type="SMART" id="SM00320">
    <property type="entry name" value="WD40"/>
    <property type="match status" value="2"/>
</dbReference>
<keyword evidence="1 4" id="KW-0853">WD repeat</keyword>
<name>A0A5J4X810_9EUKA</name>